<keyword evidence="2" id="KW-1185">Reference proteome</keyword>
<gene>
    <name evidence="1" type="ORF">GLW08_17380</name>
</gene>
<sequence>MFLRIFIPGGVGFAGCFFSIYWFPFATIPFTLDALLQSILYPTDFFFGGISFLMGMWGHSMLVRNWIITPNKRGLDSIIFVLLFLSPFPLIILSLKVVIAFFLFVLIYGMINSTSQSKKSQVWQNDYKTENKM</sequence>
<organism evidence="1 2">
    <name type="scientific">Pontibacillus yanchengensis</name>
    <dbReference type="NCBI Taxonomy" id="462910"/>
    <lineage>
        <taxon>Bacteria</taxon>
        <taxon>Bacillati</taxon>
        <taxon>Bacillota</taxon>
        <taxon>Bacilli</taxon>
        <taxon>Bacillales</taxon>
        <taxon>Bacillaceae</taxon>
        <taxon>Pontibacillus</taxon>
    </lineage>
</organism>
<proteinExistence type="predicted"/>
<evidence type="ECO:0000313" key="1">
    <source>
        <dbReference type="EMBL" id="MYL55109.1"/>
    </source>
</evidence>
<reference evidence="1" key="1">
    <citation type="submission" date="2019-11" db="EMBL/GenBank/DDBJ databases">
        <title>Genome sequences of 17 halophilic strains isolated from different environments.</title>
        <authorList>
            <person name="Furrow R.E."/>
        </authorList>
    </citation>
    <scope>NUCLEOTIDE SEQUENCE</scope>
    <source>
        <strain evidence="1">22510_22_Filter</strain>
    </source>
</reference>
<accession>A0ACC7VLP5</accession>
<dbReference type="EMBL" id="WMEU01000006">
    <property type="protein sequence ID" value="MYL55109.1"/>
    <property type="molecule type" value="Genomic_DNA"/>
</dbReference>
<evidence type="ECO:0000313" key="2">
    <source>
        <dbReference type="Proteomes" id="UP000466692"/>
    </source>
</evidence>
<name>A0ACC7VLP5_9BACI</name>
<protein>
    <submittedName>
        <fullName evidence="1">Uncharacterized protein</fullName>
    </submittedName>
</protein>
<comment type="caution">
    <text evidence="1">The sequence shown here is derived from an EMBL/GenBank/DDBJ whole genome shotgun (WGS) entry which is preliminary data.</text>
</comment>
<dbReference type="Proteomes" id="UP000466692">
    <property type="component" value="Unassembled WGS sequence"/>
</dbReference>